<keyword evidence="3 9" id="KW-1003">Cell membrane</keyword>
<keyword evidence="8 9" id="KW-0012">Acyltransferase</keyword>
<dbReference type="GO" id="GO:0005886">
    <property type="term" value="C:plasma membrane"/>
    <property type="evidence" value="ECO:0007669"/>
    <property type="project" value="UniProtKB-SubCell"/>
</dbReference>
<dbReference type="Pfam" id="PF20154">
    <property type="entry name" value="LNT_N"/>
    <property type="match status" value="1"/>
</dbReference>
<dbReference type="PROSITE" id="PS50263">
    <property type="entry name" value="CN_HYDROLASE"/>
    <property type="match status" value="1"/>
</dbReference>
<dbReference type="InterPro" id="IPR045378">
    <property type="entry name" value="LNT_N"/>
</dbReference>
<dbReference type="KEGG" id="eaz:JHT90_00645"/>
<feature type="transmembrane region" description="Helical" evidence="9">
    <location>
        <begin position="32"/>
        <end position="47"/>
    </location>
</feature>
<dbReference type="AlphaFoldDB" id="A0A974RX25"/>
<proteinExistence type="inferred from homology"/>
<accession>A0A974RX25</accession>
<comment type="function">
    <text evidence="9">Catalyzes the phospholipid dependent N-acylation of the N-terminal cysteine of apolipoprotein, the last step in lipoprotein maturation.</text>
</comment>
<dbReference type="PANTHER" id="PTHR38686:SF1">
    <property type="entry name" value="APOLIPOPROTEIN N-ACYLTRANSFERASE"/>
    <property type="match status" value="1"/>
</dbReference>
<keyword evidence="12" id="KW-1185">Reference proteome</keyword>
<dbReference type="EMBL" id="CP067393">
    <property type="protein sequence ID" value="QQP85806.1"/>
    <property type="molecule type" value="Genomic_DNA"/>
</dbReference>
<gene>
    <name evidence="9 11" type="primary">lnt</name>
    <name evidence="11" type="ORF">JHT90_00645</name>
</gene>
<dbReference type="SUPFAM" id="SSF56317">
    <property type="entry name" value="Carbon-nitrogen hydrolase"/>
    <property type="match status" value="1"/>
</dbReference>
<evidence type="ECO:0000313" key="11">
    <source>
        <dbReference type="EMBL" id="QQP85806.1"/>
    </source>
</evidence>
<dbReference type="PANTHER" id="PTHR38686">
    <property type="entry name" value="APOLIPOPROTEIN N-ACYLTRANSFERASE"/>
    <property type="match status" value="1"/>
</dbReference>
<dbReference type="RefSeq" id="WP_201092875.1">
    <property type="nucleotide sequence ID" value="NZ_CP067393.1"/>
</dbReference>
<keyword evidence="4 9" id="KW-0808">Transferase</keyword>
<dbReference type="NCBIfam" id="TIGR00546">
    <property type="entry name" value="lnt"/>
    <property type="match status" value="1"/>
</dbReference>
<feature type="domain" description="CN hydrolase" evidence="10">
    <location>
        <begin position="231"/>
        <end position="472"/>
    </location>
</feature>
<dbReference type="GO" id="GO:0042158">
    <property type="term" value="P:lipoprotein biosynthetic process"/>
    <property type="evidence" value="ECO:0007669"/>
    <property type="project" value="UniProtKB-UniRule"/>
</dbReference>
<keyword evidence="5 9" id="KW-0812">Transmembrane</keyword>
<keyword evidence="6 9" id="KW-1133">Transmembrane helix</keyword>
<dbReference type="EC" id="2.3.1.269" evidence="9"/>
<dbReference type="InterPro" id="IPR004563">
    <property type="entry name" value="Apolipo_AcylTrfase"/>
</dbReference>
<organism evidence="11 12">
    <name type="scientific">Entomomonas asaccharolytica</name>
    <dbReference type="NCBI Taxonomy" id="2785331"/>
    <lineage>
        <taxon>Bacteria</taxon>
        <taxon>Pseudomonadati</taxon>
        <taxon>Pseudomonadota</taxon>
        <taxon>Gammaproteobacteria</taxon>
        <taxon>Pseudomonadales</taxon>
        <taxon>Pseudomonadaceae</taxon>
        <taxon>Entomomonas</taxon>
    </lineage>
</organism>
<evidence type="ECO:0000256" key="9">
    <source>
        <dbReference type="HAMAP-Rule" id="MF_01148"/>
    </source>
</evidence>
<comment type="pathway">
    <text evidence="9">Protein modification; lipoprotein biosynthesis (N-acyl transfer).</text>
</comment>
<evidence type="ECO:0000256" key="8">
    <source>
        <dbReference type="ARBA" id="ARBA00023315"/>
    </source>
</evidence>
<dbReference type="Pfam" id="PF00795">
    <property type="entry name" value="CN_hydrolase"/>
    <property type="match status" value="1"/>
</dbReference>
<dbReference type="InterPro" id="IPR036526">
    <property type="entry name" value="C-N_Hydrolase_sf"/>
</dbReference>
<evidence type="ECO:0000256" key="7">
    <source>
        <dbReference type="ARBA" id="ARBA00023136"/>
    </source>
</evidence>
<comment type="similarity">
    <text evidence="2 9">Belongs to the CN hydrolase family. Apolipoprotein N-acyltransferase subfamily.</text>
</comment>
<sequence length="506" mass="57311">MLSIIIKKGWLGHLIAFLAGVLTPLFLAPFNIWPIAFISVGCFYLGLKELTVKQAIIRSWCYGFGAYIAGVSWIYVSINTFGNAPVWLAATLTIAFCMSVAFFFVIPAIIWVKWFRADHTYFIDAFAFAGLWAIQEWFRGWFLTGFPWLYTGYSQLDAPLAGFAPIGGVWLISFLIALITVLLIKAYYFRQQKIKVIITFVMVIALPIVGMLLNKIHWTTPVNDKLPVTLVQGNIAQGQKWEPSFYRDQLNLYWALTQKNQKVDSLVIWPENAIPYLKESVQDLLDNTIGVYEKNNQATLITGLPIRQQDSQGDRYYNGITVAGEGEGTYLKQKLVPFGEYVPLQDMLRGMIEFFDLPMSDFRRGNSDQPLLKVKSYQVAPFICYEVVYPDFVASLGAESNLLITISNDTWFGHSIGPKQHIQMAQMRALEADRWMARATNNGITAIIDNKGQIVKEIPSFEVGVLQGEVTLVSGKTPYQIWYSYFILSISFLGLLVALFVNNYKK</sequence>
<evidence type="ECO:0000256" key="4">
    <source>
        <dbReference type="ARBA" id="ARBA00022679"/>
    </source>
</evidence>
<evidence type="ECO:0000256" key="3">
    <source>
        <dbReference type="ARBA" id="ARBA00022475"/>
    </source>
</evidence>
<protein>
    <recommendedName>
        <fullName evidence="9">Apolipoprotein N-acyltransferase</fullName>
        <shortName evidence="9">ALP N-acyltransferase</shortName>
        <ecNumber evidence="9">2.3.1.269</ecNumber>
    </recommendedName>
</protein>
<evidence type="ECO:0000256" key="6">
    <source>
        <dbReference type="ARBA" id="ARBA00022989"/>
    </source>
</evidence>
<comment type="catalytic activity">
    <reaction evidence="9">
        <text>N-terminal S-1,2-diacyl-sn-glyceryl-L-cysteinyl-[lipoprotein] + a glycerophospholipid = N-acyl-S-1,2-diacyl-sn-glyceryl-L-cysteinyl-[lipoprotein] + a 2-acyl-sn-glycero-3-phospholipid + H(+)</text>
        <dbReference type="Rhea" id="RHEA:48228"/>
        <dbReference type="Rhea" id="RHEA-COMP:14681"/>
        <dbReference type="Rhea" id="RHEA-COMP:14684"/>
        <dbReference type="ChEBI" id="CHEBI:15378"/>
        <dbReference type="ChEBI" id="CHEBI:136912"/>
        <dbReference type="ChEBI" id="CHEBI:140656"/>
        <dbReference type="ChEBI" id="CHEBI:140657"/>
        <dbReference type="ChEBI" id="CHEBI:140660"/>
        <dbReference type="EC" id="2.3.1.269"/>
    </reaction>
</comment>
<dbReference type="InterPro" id="IPR003010">
    <property type="entry name" value="C-N_Hydrolase"/>
</dbReference>
<evidence type="ECO:0000259" key="10">
    <source>
        <dbReference type="PROSITE" id="PS50263"/>
    </source>
</evidence>
<feature type="transmembrane region" description="Helical" evidence="9">
    <location>
        <begin position="196"/>
        <end position="213"/>
    </location>
</feature>
<feature type="transmembrane region" description="Helical" evidence="9">
    <location>
        <begin position="158"/>
        <end position="184"/>
    </location>
</feature>
<reference evidence="11 12" key="1">
    <citation type="submission" date="2021-01" db="EMBL/GenBank/DDBJ databases">
        <title>Entomomonas sp. F2A isolated from a house cricket (Acheta domesticus).</title>
        <authorList>
            <person name="Spergser J."/>
            <person name="Busse H.-J."/>
        </authorList>
    </citation>
    <scope>NUCLEOTIDE SEQUENCE [LARGE SCALE GENOMIC DNA]</scope>
    <source>
        <strain evidence="11 12">F2A</strain>
    </source>
</reference>
<feature type="transmembrane region" description="Helical" evidence="9">
    <location>
        <begin position="482"/>
        <end position="501"/>
    </location>
</feature>
<comment type="subcellular location">
    <subcellularLocation>
        <location evidence="1 9">Cell membrane</location>
        <topology evidence="1 9">Multi-pass membrane protein</topology>
    </subcellularLocation>
</comment>
<dbReference type="GO" id="GO:0016410">
    <property type="term" value="F:N-acyltransferase activity"/>
    <property type="evidence" value="ECO:0007669"/>
    <property type="project" value="UniProtKB-UniRule"/>
</dbReference>
<dbReference type="HAMAP" id="MF_01148">
    <property type="entry name" value="Lnt"/>
    <property type="match status" value="1"/>
</dbReference>
<evidence type="ECO:0000256" key="5">
    <source>
        <dbReference type="ARBA" id="ARBA00022692"/>
    </source>
</evidence>
<dbReference type="Gene3D" id="3.60.110.10">
    <property type="entry name" value="Carbon-nitrogen hydrolase"/>
    <property type="match status" value="1"/>
</dbReference>
<name>A0A974RX25_9GAMM</name>
<keyword evidence="7 9" id="KW-0472">Membrane</keyword>
<dbReference type="Proteomes" id="UP000595278">
    <property type="component" value="Chromosome"/>
</dbReference>
<evidence type="ECO:0000313" key="12">
    <source>
        <dbReference type="Proteomes" id="UP000595278"/>
    </source>
</evidence>
<feature type="transmembrane region" description="Helical" evidence="9">
    <location>
        <begin position="84"/>
        <end position="109"/>
    </location>
</feature>
<feature type="transmembrane region" description="Helical" evidence="9">
    <location>
        <begin position="9"/>
        <end position="26"/>
    </location>
</feature>
<evidence type="ECO:0000256" key="2">
    <source>
        <dbReference type="ARBA" id="ARBA00010065"/>
    </source>
</evidence>
<evidence type="ECO:0000256" key="1">
    <source>
        <dbReference type="ARBA" id="ARBA00004651"/>
    </source>
</evidence>
<feature type="transmembrane region" description="Helical" evidence="9">
    <location>
        <begin position="121"/>
        <end position="138"/>
    </location>
</feature>
<feature type="transmembrane region" description="Helical" evidence="9">
    <location>
        <begin position="59"/>
        <end position="78"/>
    </location>
</feature>
<dbReference type="CDD" id="cd07571">
    <property type="entry name" value="ALP_N-acyl_transferase"/>
    <property type="match status" value="1"/>
</dbReference>